<organism evidence="1 2">
    <name type="scientific">Nocardioides zhouii</name>
    <dbReference type="NCBI Taxonomy" id="1168729"/>
    <lineage>
        <taxon>Bacteria</taxon>
        <taxon>Bacillati</taxon>
        <taxon>Actinomycetota</taxon>
        <taxon>Actinomycetes</taxon>
        <taxon>Propionibacteriales</taxon>
        <taxon>Nocardioidaceae</taxon>
        <taxon>Nocardioides</taxon>
    </lineage>
</organism>
<dbReference type="AlphaFoldDB" id="A0A4V1RNI2"/>
<gene>
    <name evidence="1" type="ORF">EUA94_16985</name>
</gene>
<comment type="caution">
    <text evidence="1">The sequence shown here is derived from an EMBL/GenBank/DDBJ whole genome shotgun (WGS) entry which is preliminary data.</text>
</comment>
<dbReference type="Proteomes" id="UP000291101">
    <property type="component" value="Unassembled WGS sequence"/>
</dbReference>
<dbReference type="InterPro" id="IPR011051">
    <property type="entry name" value="RmlC_Cupin_sf"/>
</dbReference>
<evidence type="ECO:0000313" key="1">
    <source>
        <dbReference type="EMBL" id="RYC05947.1"/>
    </source>
</evidence>
<dbReference type="EMBL" id="SDWV01000019">
    <property type="protein sequence ID" value="RYC05947.1"/>
    <property type="molecule type" value="Genomic_DNA"/>
</dbReference>
<dbReference type="OrthoDB" id="9940395at2"/>
<accession>A0A4V1RNI2</accession>
<reference evidence="1 2" key="1">
    <citation type="submission" date="2019-01" db="EMBL/GenBank/DDBJ databases">
        <title>Novel species of Nocardioides.</title>
        <authorList>
            <person name="Liu Q."/>
            <person name="X Y.-H."/>
        </authorList>
    </citation>
    <scope>NUCLEOTIDE SEQUENCE [LARGE SCALE GENOMIC DNA]</scope>
    <source>
        <strain evidence="1 2">HLT2-9</strain>
    </source>
</reference>
<proteinExistence type="predicted"/>
<evidence type="ECO:0008006" key="3">
    <source>
        <dbReference type="Google" id="ProtNLM"/>
    </source>
</evidence>
<keyword evidence="2" id="KW-1185">Reference proteome</keyword>
<dbReference type="RefSeq" id="WP_129428083.1">
    <property type="nucleotide sequence ID" value="NZ_SDWV01000019.1"/>
</dbReference>
<name>A0A4V1RNI2_9ACTN</name>
<dbReference type="SUPFAM" id="SSF51182">
    <property type="entry name" value="RmlC-like cupins"/>
    <property type="match status" value="1"/>
</dbReference>
<evidence type="ECO:0000313" key="2">
    <source>
        <dbReference type="Proteomes" id="UP000291101"/>
    </source>
</evidence>
<sequence>MEFIGIDEHDGQRLLGTLGTEVHWIDGDSAREAELVDAALPEGERHLRGVFDATAPAPGEEHSAHCAWHTNGVTEAHSIMSGRGMFQFWTDEGPVTLVLTADDLLVNRGAEHRYQPLGDQQLRLRHSGETDGDFAYVDTGRSPMPWPRVPHAG</sequence>
<protein>
    <recommendedName>
        <fullName evidence="3">Cupin domain-containing protein</fullName>
    </recommendedName>
</protein>